<reference evidence="2 3" key="1">
    <citation type="submission" date="2021-05" db="EMBL/GenBank/DDBJ databases">
        <title>Genome Assembly of Synthetic Allotetraploid Brassica napus Reveals Homoeologous Exchanges between Subgenomes.</title>
        <authorList>
            <person name="Davis J.T."/>
        </authorList>
    </citation>
    <scope>NUCLEOTIDE SEQUENCE [LARGE SCALE GENOMIC DNA]</scope>
    <source>
        <strain evidence="3">cv. Da-Ae</strain>
        <tissue evidence="2">Seedling</tissue>
    </source>
</reference>
<name>A0ABQ7YKX2_BRANA</name>
<dbReference type="Proteomes" id="UP000824890">
    <property type="component" value="Unassembled WGS sequence"/>
</dbReference>
<accession>A0ABQ7YKX2</accession>
<feature type="compositionally biased region" description="Basic and acidic residues" evidence="1">
    <location>
        <begin position="43"/>
        <end position="64"/>
    </location>
</feature>
<sequence length="226" mass="25274">INPTSVGDFDFGRIPREWSDEIEPFGPAPMTPELRGLIATLRSEGEIRSGAREKDALPDRHDESSEAGSLERAQKARRRPTLRSRTSNTSAGSVGDRALDDDVYSSMPTSSSREYQFSEFEFAELGASSAVAGSWRRYFLCRPECSIPEVQETSSWRFLYDNEAMEASNEYATLMEKQLADFPSKEQVGSHLLTIQQLRGELEAVRVMEQQRDVEIEGLKGKLAAA</sequence>
<evidence type="ECO:0000313" key="2">
    <source>
        <dbReference type="EMBL" id="KAH0868763.1"/>
    </source>
</evidence>
<evidence type="ECO:0000313" key="3">
    <source>
        <dbReference type="Proteomes" id="UP000824890"/>
    </source>
</evidence>
<feature type="compositionally biased region" description="Basic and acidic residues" evidence="1">
    <location>
        <begin position="10"/>
        <end position="19"/>
    </location>
</feature>
<feature type="compositionally biased region" description="Polar residues" evidence="1">
    <location>
        <begin position="83"/>
        <end position="92"/>
    </location>
</feature>
<proteinExistence type="predicted"/>
<feature type="non-terminal residue" evidence="2">
    <location>
        <position position="1"/>
    </location>
</feature>
<comment type="caution">
    <text evidence="2">The sequence shown here is derived from an EMBL/GenBank/DDBJ whole genome shotgun (WGS) entry which is preliminary data.</text>
</comment>
<keyword evidence="3" id="KW-1185">Reference proteome</keyword>
<dbReference type="EMBL" id="JAGKQM010000017">
    <property type="protein sequence ID" value="KAH0868763.1"/>
    <property type="molecule type" value="Genomic_DNA"/>
</dbReference>
<protein>
    <submittedName>
        <fullName evidence="2">Uncharacterized protein</fullName>
    </submittedName>
</protein>
<gene>
    <name evidence="2" type="ORF">HID58_075785</name>
</gene>
<evidence type="ECO:0000256" key="1">
    <source>
        <dbReference type="SAM" id="MobiDB-lite"/>
    </source>
</evidence>
<organism evidence="2 3">
    <name type="scientific">Brassica napus</name>
    <name type="common">Rape</name>
    <dbReference type="NCBI Taxonomy" id="3708"/>
    <lineage>
        <taxon>Eukaryota</taxon>
        <taxon>Viridiplantae</taxon>
        <taxon>Streptophyta</taxon>
        <taxon>Embryophyta</taxon>
        <taxon>Tracheophyta</taxon>
        <taxon>Spermatophyta</taxon>
        <taxon>Magnoliopsida</taxon>
        <taxon>eudicotyledons</taxon>
        <taxon>Gunneridae</taxon>
        <taxon>Pentapetalae</taxon>
        <taxon>rosids</taxon>
        <taxon>malvids</taxon>
        <taxon>Brassicales</taxon>
        <taxon>Brassicaceae</taxon>
        <taxon>Brassiceae</taxon>
        <taxon>Brassica</taxon>
    </lineage>
</organism>
<feature type="region of interest" description="Disordered" evidence="1">
    <location>
        <begin position="1"/>
        <end position="102"/>
    </location>
</feature>